<dbReference type="GO" id="GO:0141131">
    <property type="term" value="F:DNA N6-methyladenine demethylase activity"/>
    <property type="evidence" value="ECO:0007669"/>
    <property type="project" value="UniProtKB-EC"/>
</dbReference>
<evidence type="ECO:0000256" key="8">
    <source>
        <dbReference type="ARBA" id="ARBA00023002"/>
    </source>
</evidence>
<evidence type="ECO:0000256" key="32">
    <source>
        <dbReference type="ARBA" id="ARBA00081604"/>
    </source>
</evidence>
<feature type="binding site" evidence="33">
    <location>
        <position position="260"/>
    </location>
    <ligand>
        <name>Fe cation</name>
        <dbReference type="ChEBI" id="CHEBI:24875"/>
        <note>catalytic</note>
    </ligand>
</feature>
<reference evidence="36" key="2">
    <citation type="submission" date="2025-09" db="UniProtKB">
        <authorList>
            <consortium name="Ensembl"/>
        </authorList>
    </citation>
    <scope>IDENTIFICATION</scope>
</reference>
<evidence type="ECO:0000256" key="17">
    <source>
        <dbReference type="ARBA" id="ARBA00050106"/>
    </source>
</evidence>
<comment type="subunit">
    <text evidence="22">Monomer. Interacts with DNAJB6.</text>
</comment>
<keyword evidence="12" id="KW-0234">DNA repair</keyword>
<dbReference type="Pfam" id="PF13532">
    <property type="entry name" value="2OG-FeII_Oxy_2"/>
    <property type="match status" value="1"/>
</dbReference>
<dbReference type="EC" id="1.14.11.51" evidence="23"/>
<evidence type="ECO:0000256" key="9">
    <source>
        <dbReference type="ARBA" id="ARBA00023004"/>
    </source>
</evidence>
<keyword evidence="6" id="KW-0810">Translation regulation</keyword>
<dbReference type="EC" id="1.14.11.33" evidence="24"/>
<evidence type="ECO:0000256" key="22">
    <source>
        <dbReference type="ARBA" id="ARBA00063554"/>
    </source>
</evidence>
<evidence type="ECO:0000256" key="12">
    <source>
        <dbReference type="ARBA" id="ARBA00023204"/>
    </source>
</evidence>
<evidence type="ECO:0000256" key="3">
    <source>
        <dbReference type="ARBA" id="ARBA00022723"/>
    </source>
</evidence>
<dbReference type="GO" id="GO:0008198">
    <property type="term" value="F:ferrous iron binding"/>
    <property type="evidence" value="ECO:0007669"/>
    <property type="project" value="TreeGrafter"/>
</dbReference>
<dbReference type="InterPro" id="IPR004574">
    <property type="entry name" value="Alkb"/>
</dbReference>
<keyword evidence="11" id="KW-0804">Transcription</keyword>
<keyword evidence="10" id="KW-0805">Transcription regulation</keyword>
<keyword evidence="3 33" id="KW-0479">Metal-binding</keyword>
<dbReference type="GO" id="GO:1990983">
    <property type="term" value="P:regulation of translational initiation by tRNA modification"/>
    <property type="evidence" value="ECO:0007669"/>
    <property type="project" value="UniProtKB-ARBA"/>
</dbReference>
<keyword evidence="13" id="KW-0456">Lyase</keyword>
<evidence type="ECO:0000256" key="18">
    <source>
        <dbReference type="ARBA" id="ARBA00050564"/>
    </source>
</evidence>
<evidence type="ECO:0000256" key="27">
    <source>
        <dbReference type="ARBA" id="ARBA00076973"/>
    </source>
</evidence>
<evidence type="ECO:0000256" key="21">
    <source>
        <dbReference type="ARBA" id="ARBA00052866"/>
    </source>
</evidence>
<evidence type="ECO:0000256" key="14">
    <source>
        <dbReference type="ARBA" id="ARBA00023242"/>
    </source>
</evidence>
<comment type="catalytic activity">
    <reaction evidence="21">
        <text>an N(6)-methyl-2'-deoxyadenosine in DNA + 2-oxoglutarate + O2 = a 2'-deoxyadenosine in DNA + formaldehyde + succinate + CO2</text>
        <dbReference type="Rhea" id="RHEA:49524"/>
        <dbReference type="Rhea" id="RHEA-COMP:12418"/>
        <dbReference type="Rhea" id="RHEA-COMP:12419"/>
        <dbReference type="ChEBI" id="CHEBI:15379"/>
        <dbReference type="ChEBI" id="CHEBI:16526"/>
        <dbReference type="ChEBI" id="CHEBI:16810"/>
        <dbReference type="ChEBI" id="CHEBI:16842"/>
        <dbReference type="ChEBI" id="CHEBI:30031"/>
        <dbReference type="ChEBI" id="CHEBI:90615"/>
        <dbReference type="ChEBI" id="CHEBI:90616"/>
        <dbReference type="EC" id="1.14.11.51"/>
    </reaction>
</comment>
<evidence type="ECO:0000256" key="4">
    <source>
        <dbReference type="ARBA" id="ARBA00022763"/>
    </source>
</evidence>
<reference evidence="36" key="1">
    <citation type="submission" date="2025-08" db="UniProtKB">
        <authorList>
            <consortium name="Ensembl"/>
        </authorList>
    </citation>
    <scope>IDENTIFICATION</scope>
</reference>
<evidence type="ECO:0000256" key="5">
    <source>
        <dbReference type="ARBA" id="ARBA00022800"/>
    </source>
</evidence>
<comment type="catalytic activity">
    <reaction evidence="18">
        <text>5-methylcytidine(34) in mitochondrial tRNA(Met) + 2 2-oxoglutarate + 2 O2 = 5-formylcytidine(34) in mitochondrial tRNA(Met) + 2 succinate + 2 CO2 + H2O</text>
        <dbReference type="Rhea" id="RHEA:54144"/>
        <dbReference type="Rhea" id="RHEA-COMP:13808"/>
        <dbReference type="Rhea" id="RHEA-COMP:13809"/>
        <dbReference type="ChEBI" id="CHEBI:15377"/>
        <dbReference type="ChEBI" id="CHEBI:15379"/>
        <dbReference type="ChEBI" id="CHEBI:16526"/>
        <dbReference type="ChEBI" id="CHEBI:16810"/>
        <dbReference type="ChEBI" id="CHEBI:30031"/>
        <dbReference type="ChEBI" id="CHEBI:74483"/>
        <dbReference type="ChEBI" id="CHEBI:138075"/>
    </reaction>
</comment>
<dbReference type="Ensembl" id="ENSGMOT00000031024.1">
    <property type="protein sequence ID" value="ENSGMOP00000029562.1"/>
    <property type="gene ID" value="ENSGMOG00000016932.2"/>
</dbReference>
<dbReference type="FunFam" id="2.60.120.590:FF:000006">
    <property type="entry name" value="AlkB homolog 1, histone H2A dioxygenase"/>
    <property type="match status" value="1"/>
</dbReference>
<comment type="cofactor">
    <cofactor evidence="33">
        <name>Fe(2+)</name>
        <dbReference type="ChEBI" id="CHEBI:29033"/>
    </cofactor>
    <text evidence="33">Binds 1 Fe(2+) ion per subunit.</text>
</comment>
<dbReference type="GO" id="GO:0042245">
    <property type="term" value="P:RNA repair"/>
    <property type="evidence" value="ECO:0007669"/>
    <property type="project" value="UniProtKB-KW"/>
</dbReference>
<evidence type="ECO:0000256" key="13">
    <source>
        <dbReference type="ARBA" id="ARBA00023239"/>
    </source>
</evidence>
<dbReference type="GO" id="GO:0035515">
    <property type="term" value="F:oxidative RNA demethylase activity"/>
    <property type="evidence" value="ECO:0007669"/>
    <property type="project" value="TreeGrafter"/>
</dbReference>
<dbReference type="GO" id="GO:0005634">
    <property type="term" value="C:nucleus"/>
    <property type="evidence" value="ECO:0007669"/>
    <property type="project" value="UniProtKB-SubCell"/>
</dbReference>
<comment type="catalytic activity">
    <reaction evidence="19">
        <text>N(1)-methyladenosine(58) in tRNA + 2-oxoglutarate + O2 = adenosine(58) in tRNA + formaldehyde + succinate + CO2</text>
        <dbReference type="Rhea" id="RHEA:79019"/>
        <dbReference type="Rhea" id="RHEA-COMP:10365"/>
        <dbReference type="Rhea" id="RHEA-COMP:10366"/>
        <dbReference type="ChEBI" id="CHEBI:15379"/>
        <dbReference type="ChEBI" id="CHEBI:16526"/>
        <dbReference type="ChEBI" id="CHEBI:16810"/>
        <dbReference type="ChEBI" id="CHEBI:16842"/>
        <dbReference type="ChEBI" id="CHEBI:30031"/>
        <dbReference type="ChEBI" id="CHEBI:74411"/>
        <dbReference type="ChEBI" id="CHEBI:74491"/>
    </reaction>
</comment>
<feature type="region of interest" description="Disordered" evidence="34">
    <location>
        <begin position="373"/>
        <end position="416"/>
    </location>
</feature>
<organism evidence="36 37">
    <name type="scientific">Gadus morhua</name>
    <name type="common">Atlantic cod</name>
    <dbReference type="NCBI Taxonomy" id="8049"/>
    <lineage>
        <taxon>Eukaryota</taxon>
        <taxon>Metazoa</taxon>
        <taxon>Chordata</taxon>
        <taxon>Craniata</taxon>
        <taxon>Vertebrata</taxon>
        <taxon>Euteleostomi</taxon>
        <taxon>Actinopterygii</taxon>
        <taxon>Neopterygii</taxon>
        <taxon>Teleostei</taxon>
        <taxon>Neoteleostei</taxon>
        <taxon>Acanthomorphata</taxon>
        <taxon>Zeiogadaria</taxon>
        <taxon>Gadariae</taxon>
        <taxon>Gadiformes</taxon>
        <taxon>Gadoidei</taxon>
        <taxon>Gadidae</taxon>
        <taxon>Gadus</taxon>
    </lineage>
</organism>
<dbReference type="GO" id="GO:0141137">
    <property type="term" value="P:positive regulation of gene expression, epigenetic"/>
    <property type="evidence" value="ECO:0007669"/>
    <property type="project" value="UniProtKB-ARBA"/>
</dbReference>
<evidence type="ECO:0000256" key="20">
    <source>
        <dbReference type="ARBA" id="ARBA00052237"/>
    </source>
</evidence>
<evidence type="ECO:0000313" key="37">
    <source>
        <dbReference type="Proteomes" id="UP000694546"/>
    </source>
</evidence>
<dbReference type="GO" id="GO:0035513">
    <property type="term" value="P:oxidative RNA demethylation"/>
    <property type="evidence" value="ECO:0007669"/>
    <property type="project" value="TreeGrafter"/>
</dbReference>
<evidence type="ECO:0000256" key="2">
    <source>
        <dbReference type="ARBA" id="ARBA00012720"/>
    </source>
</evidence>
<evidence type="ECO:0000256" key="24">
    <source>
        <dbReference type="ARBA" id="ARBA00066725"/>
    </source>
</evidence>
<dbReference type="PROSITE" id="PS51471">
    <property type="entry name" value="FE2OG_OXY"/>
    <property type="match status" value="1"/>
</dbReference>
<comment type="catalytic activity">
    <reaction evidence="20">
        <text>an N(3)-methylcytidine in mRNA + 2-oxoglutarate + O2 = a cytidine in mRNA + formaldehyde + succinate + CO2</text>
        <dbReference type="Rhea" id="RHEA:60920"/>
        <dbReference type="Rhea" id="RHEA-COMP:15145"/>
        <dbReference type="Rhea" id="RHEA-COMP:15713"/>
        <dbReference type="ChEBI" id="CHEBI:15379"/>
        <dbReference type="ChEBI" id="CHEBI:16526"/>
        <dbReference type="ChEBI" id="CHEBI:16810"/>
        <dbReference type="ChEBI" id="CHEBI:16842"/>
        <dbReference type="ChEBI" id="CHEBI:30031"/>
        <dbReference type="ChEBI" id="CHEBI:74894"/>
        <dbReference type="ChEBI" id="CHEBI:82748"/>
    </reaction>
    <physiologicalReaction direction="left-to-right" evidence="20">
        <dbReference type="Rhea" id="RHEA:60921"/>
    </physiologicalReaction>
</comment>
<evidence type="ECO:0000256" key="10">
    <source>
        <dbReference type="ARBA" id="ARBA00023015"/>
    </source>
</evidence>
<comment type="subcellular location">
    <subcellularLocation>
        <location evidence="1">Nucleus</location>
    </subcellularLocation>
</comment>
<evidence type="ECO:0000256" key="19">
    <source>
        <dbReference type="ARBA" id="ARBA00052138"/>
    </source>
</evidence>
<keyword evidence="37" id="KW-1185">Reference proteome</keyword>
<dbReference type="GO" id="GO:0006281">
    <property type="term" value="P:DNA repair"/>
    <property type="evidence" value="ECO:0007669"/>
    <property type="project" value="UniProtKB-KW"/>
</dbReference>
<keyword evidence="8" id="KW-0560">Oxidoreductase</keyword>
<comment type="catalytic activity">
    <reaction evidence="16">
        <text>an N(1)-methyladenosine in tRNA + 2-oxoglutarate + O2 = an adenosine in tRNA + formaldehyde + succinate + CO2</text>
        <dbReference type="Rhea" id="RHEA:54576"/>
        <dbReference type="Rhea" id="RHEA-COMP:10242"/>
        <dbReference type="Rhea" id="RHEA-COMP:12312"/>
        <dbReference type="ChEBI" id="CHEBI:15379"/>
        <dbReference type="ChEBI" id="CHEBI:16526"/>
        <dbReference type="ChEBI" id="CHEBI:16810"/>
        <dbReference type="ChEBI" id="CHEBI:16842"/>
        <dbReference type="ChEBI" id="CHEBI:30031"/>
        <dbReference type="ChEBI" id="CHEBI:74411"/>
        <dbReference type="ChEBI" id="CHEBI:74491"/>
    </reaction>
</comment>
<comment type="catalytic activity">
    <reaction evidence="17">
        <text>a methylated nucleobase within DNA + 2-oxoglutarate + O2 = a nucleobase within DNA + formaldehyde + succinate + CO2</text>
        <dbReference type="Rhea" id="RHEA:30299"/>
        <dbReference type="Rhea" id="RHEA-COMP:12192"/>
        <dbReference type="Rhea" id="RHEA-COMP:12193"/>
        <dbReference type="ChEBI" id="CHEBI:15379"/>
        <dbReference type="ChEBI" id="CHEBI:16526"/>
        <dbReference type="ChEBI" id="CHEBI:16810"/>
        <dbReference type="ChEBI" id="CHEBI:16842"/>
        <dbReference type="ChEBI" id="CHEBI:30031"/>
        <dbReference type="ChEBI" id="CHEBI:32875"/>
        <dbReference type="ChEBI" id="CHEBI:64428"/>
        <dbReference type="EC" id="1.14.11.33"/>
    </reaction>
</comment>
<keyword evidence="5" id="KW-0692">RNA repair</keyword>
<evidence type="ECO:0000256" key="28">
    <source>
        <dbReference type="ARBA" id="ARBA00077991"/>
    </source>
</evidence>
<feature type="binding site" evidence="33">
    <location>
        <position position="314"/>
    </location>
    <ligand>
        <name>Fe cation</name>
        <dbReference type="ChEBI" id="CHEBI:24875"/>
        <note>catalytic</note>
    </ligand>
</feature>
<evidence type="ECO:0000259" key="35">
    <source>
        <dbReference type="PROSITE" id="PS51471"/>
    </source>
</evidence>
<dbReference type="GeneTree" id="ENSGT00390000004599"/>
<dbReference type="Proteomes" id="UP000694546">
    <property type="component" value="Chromosome 5"/>
</dbReference>
<dbReference type="GO" id="GO:0005737">
    <property type="term" value="C:cytoplasm"/>
    <property type="evidence" value="ECO:0007669"/>
    <property type="project" value="TreeGrafter"/>
</dbReference>
<evidence type="ECO:0000256" key="26">
    <source>
        <dbReference type="ARBA" id="ARBA00076476"/>
    </source>
</evidence>
<evidence type="ECO:0000313" key="36">
    <source>
        <dbReference type="Ensembl" id="ENSGMOP00000029562.1"/>
    </source>
</evidence>
<dbReference type="InterPro" id="IPR027450">
    <property type="entry name" value="AlkB-like"/>
</dbReference>
<feature type="region of interest" description="Disordered" evidence="34">
    <location>
        <begin position="324"/>
        <end position="350"/>
    </location>
</feature>
<evidence type="ECO:0000256" key="11">
    <source>
        <dbReference type="ARBA" id="ARBA00023163"/>
    </source>
</evidence>
<name>A0A8C5AB33_GADMO</name>
<evidence type="ECO:0000256" key="6">
    <source>
        <dbReference type="ARBA" id="ARBA00022845"/>
    </source>
</evidence>
<dbReference type="EC" id="4.2.99.18" evidence="2"/>
<keyword evidence="15" id="KW-0511">Multifunctional enzyme</keyword>
<dbReference type="AlphaFoldDB" id="A0A8C5AB33"/>
<evidence type="ECO:0000256" key="23">
    <source>
        <dbReference type="ARBA" id="ARBA00066586"/>
    </source>
</evidence>
<keyword evidence="4" id="KW-0227">DNA damage</keyword>
<keyword evidence="14" id="KW-0539">Nucleus</keyword>
<evidence type="ECO:0000256" key="33">
    <source>
        <dbReference type="PIRSR" id="PIRSR604574-2"/>
    </source>
</evidence>
<evidence type="ECO:0000256" key="15">
    <source>
        <dbReference type="ARBA" id="ARBA00023268"/>
    </source>
</evidence>
<evidence type="ECO:0000256" key="31">
    <source>
        <dbReference type="ARBA" id="ARBA00080514"/>
    </source>
</evidence>
<dbReference type="InterPro" id="IPR005123">
    <property type="entry name" value="Oxoglu/Fe-dep_dioxygenase_dom"/>
</dbReference>
<sequence>MAHAVQVERQVEWCHIPTMVYDTSPPRLLRIILALHLQQYYELYGGGGACWRHIPLLGTAVTVPERPINDLGVSRYCFECVSICSNWQVLSTNLEVSAVSDGEASRAGLRPVRDWRAFGLQGCPGFIFIANPFLRGSQPHWLRRCLKTYTQKPNVCNLDMHMSPNETDDIWGKSADTLRRVPCGKKEPKTLLEKLRWVTLGYHYNWNTKTYSPEHHTPFPADLQRLSGLVAAAAGFPGFNAEAGILNYYRFDSSLGIHVDESELDLSRPLLSFCFGQSAIFLLGGPRREDPPTAMYMHSGDVMVMSGQSRLLYHAVPRILQDPPPPCSLGTSLSRGQGSPERGVSGEGGVDGEDWAVCSRYIQSSRVNMTVRQVLGPGQSFPGVPKGSAPDAEGGGEGGGQKRRRSSSGGTESSDT</sequence>
<evidence type="ECO:0000256" key="16">
    <source>
        <dbReference type="ARBA" id="ARBA00047457"/>
    </source>
</evidence>
<gene>
    <name evidence="36" type="primary">ALKBH1</name>
    <name evidence="36" type="synonym">alkbh1</name>
</gene>
<accession>A0A8C5AB33</accession>
<evidence type="ECO:0000256" key="25">
    <source>
        <dbReference type="ARBA" id="ARBA00071276"/>
    </source>
</evidence>
<keyword evidence="7" id="KW-0223">Dioxygenase</keyword>
<dbReference type="PANTHER" id="PTHR16557">
    <property type="entry name" value="ALKYLATED DNA REPAIR PROTEIN ALKB-RELATED"/>
    <property type="match status" value="1"/>
</dbReference>
<evidence type="ECO:0000256" key="30">
    <source>
        <dbReference type="ARBA" id="ARBA00080338"/>
    </source>
</evidence>
<protein>
    <recommendedName>
        <fullName evidence="25">Nucleic acid dioxygenase ALKBH1</fullName>
        <ecNumber evidence="24">1.14.11.33</ecNumber>
        <ecNumber evidence="23">1.14.11.51</ecNumber>
        <ecNumber evidence="2">4.2.99.18</ecNumber>
    </recommendedName>
    <alternativeName>
        <fullName evidence="28">Alkylated DNA repair protein alkB homolog 1</fullName>
    </alternativeName>
    <alternativeName>
        <fullName evidence="30">Alpha-ketoglutarate-dependent dioxygenase ABH1</fullName>
    </alternativeName>
    <alternativeName>
        <fullName evidence="26">DNA 6mA demethylase</fullName>
    </alternativeName>
    <alternativeName>
        <fullName evidence="27">DNA N6-methyl adenine demethylase ALKBH1</fullName>
    </alternativeName>
    <alternativeName>
        <fullName evidence="32">DNA lyase ABH1</fullName>
    </alternativeName>
    <alternativeName>
        <fullName evidence="29">DNA oxidative demethylase ALKBH1</fullName>
    </alternativeName>
    <alternativeName>
        <fullName evidence="31">mRNA N(3)-methylcytidine demethylase</fullName>
    </alternativeName>
</protein>
<feature type="binding site" evidence="33">
    <location>
        <position position="258"/>
    </location>
    <ligand>
        <name>Fe cation</name>
        <dbReference type="ChEBI" id="CHEBI:24875"/>
        <note>catalytic</note>
    </ligand>
</feature>
<feature type="domain" description="Fe2OG dioxygenase" evidence="35">
    <location>
        <begin position="240"/>
        <end position="375"/>
    </location>
</feature>
<evidence type="ECO:0000256" key="34">
    <source>
        <dbReference type="SAM" id="MobiDB-lite"/>
    </source>
</evidence>
<evidence type="ECO:0000256" key="1">
    <source>
        <dbReference type="ARBA" id="ARBA00004123"/>
    </source>
</evidence>
<proteinExistence type="predicted"/>
<evidence type="ECO:0000256" key="7">
    <source>
        <dbReference type="ARBA" id="ARBA00022964"/>
    </source>
</evidence>
<dbReference type="GO" id="GO:0035516">
    <property type="term" value="F:broad specificity oxidative DNA demethylase activity"/>
    <property type="evidence" value="ECO:0007669"/>
    <property type="project" value="UniProtKB-EC"/>
</dbReference>
<keyword evidence="9 33" id="KW-0408">Iron</keyword>
<dbReference type="SUPFAM" id="SSF51197">
    <property type="entry name" value="Clavaminate synthase-like"/>
    <property type="match status" value="1"/>
</dbReference>
<dbReference type="InterPro" id="IPR037151">
    <property type="entry name" value="AlkB-like_sf"/>
</dbReference>
<evidence type="ECO:0000256" key="29">
    <source>
        <dbReference type="ARBA" id="ARBA00079723"/>
    </source>
</evidence>
<dbReference type="GO" id="GO:0140078">
    <property type="term" value="F:class I DNA-(apurinic or apyrimidinic site) endonuclease activity"/>
    <property type="evidence" value="ECO:0007669"/>
    <property type="project" value="UniProtKB-EC"/>
</dbReference>
<dbReference type="Gene3D" id="2.60.120.590">
    <property type="entry name" value="Alpha-ketoglutarate-dependent dioxygenase AlkB-like"/>
    <property type="match status" value="1"/>
</dbReference>
<dbReference type="PANTHER" id="PTHR16557:SF2">
    <property type="entry name" value="NUCLEIC ACID DIOXYGENASE ALKBH1"/>
    <property type="match status" value="1"/>
</dbReference>